<dbReference type="PROSITE" id="PS50240">
    <property type="entry name" value="TRYPSIN_DOM"/>
    <property type="match status" value="1"/>
</dbReference>
<evidence type="ECO:0000313" key="6">
    <source>
        <dbReference type="EMBL" id="GIU51298.1"/>
    </source>
</evidence>
<evidence type="ECO:0000256" key="1">
    <source>
        <dbReference type="ARBA" id="ARBA00007664"/>
    </source>
</evidence>
<reference evidence="6" key="1">
    <citation type="submission" date="2021-05" db="EMBL/GenBank/DDBJ databases">
        <title>Molecular characterization for Shewanella algae harboring chromosomal blaOXA-55-like strains isolated from clinical and environment sample.</title>
        <authorList>
            <person name="Ohama Y."/>
            <person name="Aoki K."/>
            <person name="Harada S."/>
            <person name="Moriya K."/>
            <person name="Ishii Y."/>
            <person name="Tateda K."/>
        </authorList>
    </citation>
    <scope>NUCLEOTIDE SEQUENCE</scope>
    <source>
        <strain evidence="6">JCM 11563</strain>
    </source>
</reference>
<dbReference type="InterPro" id="IPR001314">
    <property type="entry name" value="Peptidase_S1A"/>
</dbReference>
<evidence type="ECO:0000259" key="5">
    <source>
        <dbReference type="PROSITE" id="PS50240"/>
    </source>
</evidence>
<feature type="domain" description="Peptidase S1" evidence="5">
    <location>
        <begin position="20"/>
        <end position="226"/>
    </location>
</feature>
<evidence type="ECO:0000313" key="7">
    <source>
        <dbReference type="Proteomes" id="UP000887104"/>
    </source>
</evidence>
<evidence type="ECO:0000256" key="3">
    <source>
        <dbReference type="SAM" id="MobiDB-lite"/>
    </source>
</evidence>
<dbReference type="Gene3D" id="2.40.10.10">
    <property type="entry name" value="Trypsin-like serine proteases"/>
    <property type="match status" value="1"/>
</dbReference>
<keyword evidence="2" id="KW-1015">Disulfide bond</keyword>
<protein>
    <recommendedName>
        <fullName evidence="5">Peptidase S1 domain-containing protein</fullName>
    </recommendedName>
</protein>
<dbReference type="NCBIfam" id="TIGR03501">
    <property type="entry name" value="GlyGly_CTERM"/>
    <property type="match status" value="1"/>
</dbReference>
<sequence length="355" mass="37587">MKKTLLAFSILAASTGVHAIENGTPISATDFPSLVEMDCTGTLIGGKWVLTAWHCTWADTGGLRPVNLVGAETNTDGSQSYTQVDAIDENRFNGTASDISLWELARSPEVDKVLFLSNTPIERDLTSEFSIYGFGQTNQKLNSATYQIDNYILDDEELLYLGNDFKNGTIAPGDSGGPILLDNKIVAITNGIGPGEPPVGTPGDNYHSAIATRLSYSQDWILETVNAWHHPTIGTVDAGKSTTIEAQSLHMGAVSDDASASGDIEIDVANSSCLNGLIQPFDICTYTVTSENGYEGTLTLADGQTVVFNKGKSKPVTPPTPTPDEGGSSGGSMGFLSLLALFGFGLLRKGQSRHG</sequence>
<keyword evidence="7" id="KW-1185">Reference proteome</keyword>
<dbReference type="PANTHER" id="PTHR24276">
    <property type="entry name" value="POLYSERASE-RELATED"/>
    <property type="match status" value="1"/>
</dbReference>
<organism evidence="6 7">
    <name type="scientific">Shewanella sairae</name>
    <dbReference type="NCBI Taxonomy" id="190310"/>
    <lineage>
        <taxon>Bacteria</taxon>
        <taxon>Pseudomonadati</taxon>
        <taxon>Pseudomonadota</taxon>
        <taxon>Gammaproteobacteria</taxon>
        <taxon>Alteromonadales</taxon>
        <taxon>Shewanellaceae</taxon>
        <taxon>Shewanella</taxon>
    </lineage>
</organism>
<dbReference type="Proteomes" id="UP000887104">
    <property type="component" value="Unassembled WGS sequence"/>
</dbReference>
<feature type="region of interest" description="Disordered" evidence="3">
    <location>
        <begin position="309"/>
        <end position="329"/>
    </location>
</feature>
<dbReference type="PANTHER" id="PTHR24276:SF98">
    <property type="entry name" value="FI18310P1-RELATED"/>
    <property type="match status" value="1"/>
</dbReference>
<dbReference type="InterPro" id="IPR043504">
    <property type="entry name" value="Peptidase_S1_PA_chymotrypsin"/>
</dbReference>
<dbReference type="InterPro" id="IPR001254">
    <property type="entry name" value="Trypsin_dom"/>
</dbReference>
<dbReference type="RefSeq" id="WP_220783008.1">
    <property type="nucleotide sequence ID" value="NZ_BPEY01000111.1"/>
</dbReference>
<gene>
    <name evidence="6" type="ORF">TUM4438_40430</name>
</gene>
<dbReference type="EMBL" id="BPEY01000111">
    <property type="protein sequence ID" value="GIU51298.1"/>
    <property type="molecule type" value="Genomic_DNA"/>
</dbReference>
<dbReference type="SMART" id="SM00020">
    <property type="entry name" value="Tryp_SPc"/>
    <property type="match status" value="1"/>
</dbReference>
<proteinExistence type="inferred from homology"/>
<dbReference type="InterPro" id="IPR050430">
    <property type="entry name" value="Peptidase_S1"/>
</dbReference>
<feature type="chain" id="PRO_5046769831" description="Peptidase S1 domain-containing protein" evidence="4">
    <location>
        <begin position="20"/>
        <end position="355"/>
    </location>
</feature>
<name>A0ABQ4PQV1_9GAMM</name>
<dbReference type="PRINTS" id="PR00722">
    <property type="entry name" value="CHYMOTRYPSIN"/>
</dbReference>
<dbReference type="SUPFAM" id="SSF50494">
    <property type="entry name" value="Trypsin-like serine proteases"/>
    <property type="match status" value="1"/>
</dbReference>
<evidence type="ECO:0000256" key="4">
    <source>
        <dbReference type="SAM" id="SignalP"/>
    </source>
</evidence>
<dbReference type="PROSITE" id="PS00135">
    <property type="entry name" value="TRYPSIN_SER"/>
    <property type="match status" value="1"/>
</dbReference>
<dbReference type="InterPro" id="IPR009003">
    <property type="entry name" value="Peptidase_S1_PA"/>
</dbReference>
<dbReference type="InterPro" id="IPR033116">
    <property type="entry name" value="TRYPSIN_SER"/>
</dbReference>
<comment type="similarity">
    <text evidence="1">Belongs to the peptidase S1 family.</text>
</comment>
<evidence type="ECO:0000256" key="2">
    <source>
        <dbReference type="ARBA" id="ARBA00023157"/>
    </source>
</evidence>
<feature type="signal peptide" evidence="4">
    <location>
        <begin position="1"/>
        <end position="19"/>
    </location>
</feature>
<keyword evidence="4" id="KW-0732">Signal</keyword>
<comment type="caution">
    <text evidence="6">The sequence shown here is derived from an EMBL/GenBank/DDBJ whole genome shotgun (WGS) entry which is preliminary data.</text>
</comment>
<dbReference type="Pfam" id="PF00089">
    <property type="entry name" value="Trypsin"/>
    <property type="match status" value="1"/>
</dbReference>
<dbReference type="InterPro" id="IPR020008">
    <property type="entry name" value="GlyGly_CTERM"/>
</dbReference>
<accession>A0ABQ4PQV1</accession>